<dbReference type="Proteomes" id="UP000234433">
    <property type="component" value="Unassembled WGS sequence"/>
</dbReference>
<feature type="transmembrane region" description="Helical" evidence="18">
    <location>
        <begin position="37"/>
        <end position="60"/>
    </location>
</feature>
<gene>
    <name evidence="20" type="ORF">BANT918_00641</name>
</gene>
<evidence type="ECO:0000256" key="18">
    <source>
        <dbReference type="SAM" id="Phobius"/>
    </source>
</evidence>
<evidence type="ECO:0000256" key="4">
    <source>
        <dbReference type="ARBA" id="ARBA00022448"/>
    </source>
</evidence>
<evidence type="ECO:0000259" key="19">
    <source>
        <dbReference type="Pfam" id="PF02096"/>
    </source>
</evidence>
<evidence type="ECO:0000256" key="12">
    <source>
        <dbReference type="ARBA" id="ARBA00026028"/>
    </source>
</evidence>
<feature type="transmembrane region" description="Helical" evidence="18">
    <location>
        <begin position="175"/>
        <end position="195"/>
    </location>
</feature>
<feature type="region of interest" description="Disordered" evidence="17">
    <location>
        <begin position="267"/>
        <end position="320"/>
    </location>
</feature>
<feature type="transmembrane region" description="Helical" evidence="18">
    <location>
        <begin position="7"/>
        <end position="31"/>
    </location>
</feature>
<organism evidence="20 21">
    <name type="scientific">Brevibacterium antiquum CNRZ 918</name>
    <dbReference type="NCBI Taxonomy" id="1255637"/>
    <lineage>
        <taxon>Bacteria</taxon>
        <taxon>Bacillati</taxon>
        <taxon>Actinomycetota</taxon>
        <taxon>Actinomycetes</taxon>
        <taxon>Micrococcales</taxon>
        <taxon>Brevibacteriaceae</taxon>
        <taxon>Brevibacterium</taxon>
    </lineage>
</organism>
<evidence type="ECO:0000256" key="17">
    <source>
        <dbReference type="SAM" id="MobiDB-lite"/>
    </source>
</evidence>
<dbReference type="GO" id="GO:0051205">
    <property type="term" value="P:protein insertion into membrane"/>
    <property type="evidence" value="ECO:0007669"/>
    <property type="project" value="TreeGrafter"/>
</dbReference>
<protein>
    <recommendedName>
        <fullName evidence="3">Membrane protein insertase YidC</fullName>
    </recommendedName>
    <alternativeName>
        <fullName evidence="15">Foldase YidC</fullName>
    </alternativeName>
    <alternativeName>
        <fullName evidence="14">Membrane integrase YidC</fullName>
    </alternativeName>
    <alternativeName>
        <fullName evidence="13">Membrane protein YidC</fullName>
    </alternativeName>
</protein>
<accession>A0A2H1I7N3</accession>
<dbReference type="EMBL" id="FXZD01000002">
    <property type="protein sequence ID" value="SMX71126.1"/>
    <property type="molecule type" value="Genomic_DNA"/>
</dbReference>
<dbReference type="CDD" id="cd20070">
    <property type="entry name" value="5TM_YidC_Alb3"/>
    <property type="match status" value="1"/>
</dbReference>
<name>A0A2H1I7N3_9MICO</name>
<reference evidence="20 21" key="1">
    <citation type="submission" date="2017-03" db="EMBL/GenBank/DDBJ databases">
        <authorList>
            <person name="Afonso C.L."/>
            <person name="Miller P.J."/>
            <person name="Scott M.A."/>
            <person name="Spackman E."/>
            <person name="Goraichik I."/>
            <person name="Dimitrov K.M."/>
            <person name="Suarez D.L."/>
            <person name="Swayne D.E."/>
        </authorList>
    </citation>
    <scope>NUCLEOTIDE SEQUENCE [LARGE SCALE GENOMIC DNA]</scope>
    <source>
        <strain evidence="20 21">CNRZ 918</strain>
    </source>
</reference>
<dbReference type="NCBIfam" id="NF002350">
    <property type="entry name" value="PRK01315.1"/>
    <property type="match status" value="1"/>
</dbReference>
<evidence type="ECO:0000313" key="21">
    <source>
        <dbReference type="Proteomes" id="UP000234433"/>
    </source>
</evidence>
<evidence type="ECO:0000256" key="14">
    <source>
        <dbReference type="ARBA" id="ARBA00033245"/>
    </source>
</evidence>
<evidence type="ECO:0000256" key="7">
    <source>
        <dbReference type="ARBA" id="ARBA00022927"/>
    </source>
</evidence>
<evidence type="ECO:0000256" key="15">
    <source>
        <dbReference type="ARBA" id="ARBA00033342"/>
    </source>
</evidence>
<evidence type="ECO:0000256" key="2">
    <source>
        <dbReference type="ARBA" id="ARBA00010527"/>
    </source>
</evidence>
<dbReference type="Pfam" id="PF02096">
    <property type="entry name" value="60KD_IMP"/>
    <property type="match status" value="1"/>
</dbReference>
<evidence type="ECO:0000256" key="6">
    <source>
        <dbReference type="ARBA" id="ARBA00022692"/>
    </source>
</evidence>
<dbReference type="InterPro" id="IPR028055">
    <property type="entry name" value="YidC/Oxa/ALB_C"/>
</dbReference>
<keyword evidence="10" id="KW-0143">Chaperone</keyword>
<feature type="domain" description="Membrane insertase YidC/Oxa/ALB C-terminal" evidence="19">
    <location>
        <begin position="39"/>
        <end position="258"/>
    </location>
</feature>
<evidence type="ECO:0000256" key="10">
    <source>
        <dbReference type="ARBA" id="ARBA00023186"/>
    </source>
</evidence>
<keyword evidence="5" id="KW-1003">Cell membrane</keyword>
<comment type="subcellular location">
    <subcellularLocation>
        <location evidence="1">Cell membrane</location>
        <topology evidence="1">Multi-pass membrane protein</topology>
    </subcellularLocation>
    <subcellularLocation>
        <location evidence="16">Membrane</location>
        <topology evidence="16">Multi-pass membrane protein</topology>
    </subcellularLocation>
</comment>
<comment type="function">
    <text evidence="11">Required for the insertion and/or proper folding and/or complex formation of integral membrane proteins into the membrane. Involved in integration of membrane proteins that insert both dependently and independently of the Sec translocase complex, as well as at least some lipoproteins. Aids folding of multispanning membrane proteins.</text>
</comment>
<keyword evidence="8 18" id="KW-1133">Transmembrane helix</keyword>
<dbReference type="GO" id="GO:0005886">
    <property type="term" value="C:plasma membrane"/>
    <property type="evidence" value="ECO:0007669"/>
    <property type="project" value="UniProtKB-SubCell"/>
</dbReference>
<evidence type="ECO:0000313" key="20">
    <source>
        <dbReference type="EMBL" id="SMX71126.1"/>
    </source>
</evidence>
<dbReference type="InterPro" id="IPR001708">
    <property type="entry name" value="YidC/ALB3/OXA1/COX18"/>
</dbReference>
<comment type="similarity">
    <text evidence="2">Belongs to the OXA1/ALB3/YidC family. Type 1 subfamily.</text>
</comment>
<evidence type="ECO:0000256" key="16">
    <source>
        <dbReference type="RuleBase" id="RU003945"/>
    </source>
</evidence>
<evidence type="ECO:0000256" key="11">
    <source>
        <dbReference type="ARBA" id="ARBA00025034"/>
    </source>
</evidence>
<proteinExistence type="inferred from homology"/>
<dbReference type="OrthoDB" id="9780552at2"/>
<feature type="transmembrane region" description="Helical" evidence="18">
    <location>
        <begin position="109"/>
        <end position="130"/>
    </location>
</feature>
<evidence type="ECO:0000256" key="13">
    <source>
        <dbReference type="ARBA" id="ARBA00031538"/>
    </source>
</evidence>
<comment type="subunit">
    <text evidence="12">Interacts with the Sec translocase complex via SecD. Specifically interacts with transmembrane segments of nascent integral membrane proteins during membrane integration.</text>
</comment>
<dbReference type="GO" id="GO:0015031">
    <property type="term" value="P:protein transport"/>
    <property type="evidence" value="ECO:0007669"/>
    <property type="project" value="UniProtKB-KW"/>
</dbReference>
<keyword evidence="4" id="KW-0813">Transport</keyword>
<feature type="transmembrane region" description="Helical" evidence="18">
    <location>
        <begin position="219"/>
        <end position="245"/>
    </location>
</feature>
<evidence type="ECO:0000256" key="9">
    <source>
        <dbReference type="ARBA" id="ARBA00023136"/>
    </source>
</evidence>
<dbReference type="InterPro" id="IPR047196">
    <property type="entry name" value="YidC_ALB_C"/>
</dbReference>
<keyword evidence="7" id="KW-0653">Protein transport</keyword>
<evidence type="ECO:0000256" key="1">
    <source>
        <dbReference type="ARBA" id="ARBA00004651"/>
    </source>
</evidence>
<dbReference type="NCBIfam" id="TIGR03592">
    <property type="entry name" value="yidC_oxa1_cterm"/>
    <property type="match status" value="1"/>
</dbReference>
<keyword evidence="6 16" id="KW-0812">Transmembrane</keyword>
<evidence type="ECO:0000256" key="8">
    <source>
        <dbReference type="ARBA" id="ARBA00022989"/>
    </source>
</evidence>
<feature type="compositionally biased region" description="Polar residues" evidence="17">
    <location>
        <begin position="299"/>
        <end position="311"/>
    </location>
</feature>
<dbReference type="PANTHER" id="PTHR12428:SF65">
    <property type="entry name" value="CYTOCHROME C OXIDASE ASSEMBLY PROTEIN COX18, MITOCHONDRIAL"/>
    <property type="match status" value="1"/>
</dbReference>
<sequence>MDWMDKLLYPLQWVVAWVLAIFHEIFTAIGLPAANGWTWVLSIAGLTLVMRAILIPLFVYQIKSQRKMQLLQPQIQRLQAKYKGKKDQYSRQAMAEEQMNLFRDNKTSPWASCLPLLVQMPIFFSLFRVIHNMPKVADGSIGAIGGFTQTLAQQAEQSTVFGISLSATFLETPGIGVKLLTGVLIVIMASTMFVTQKQMMAKNMSESAMANPMMQSQKMLLYVMPLVFGFGGLYFPLGVLFYWLVSNTWTMCQQHVVIRNMPAPGSKAEKEMLERKARKGKPVQQPEIKGGTDTAVEPTPNQSRQRQQPVSKNRKKNNKR</sequence>
<dbReference type="RefSeq" id="WP_101618925.1">
    <property type="nucleotide sequence ID" value="NZ_FXZD01000002.1"/>
</dbReference>
<dbReference type="AlphaFoldDB" id="A0A2H1I7N3"/>
<evidence type="ECO:0000256" key="3">
    <source>
        <dbReference type="ARBA" id="ARBA00015325"/>
    </source>
</evidence>
<dbReference type="PANTHER" id="PTHR12428">
    <property type="entry name" value="OXA1"/>
    <property type="match status" value="1"/>
</dbReference>
<keyword evidence="9 18" id="KW-0472">Membrane</keyword>
<evidence type="ECO:0000256" key="5">
    <source>
        <dbReference type="ARBA" id="ARBA00022475"/>
    </source>
</evidence>
<dbReference type="GO" id="GO:0032977">
    <property type="term" value="F:membrane insertase activity"/>
    <property type="evidence" value="ECO:0007669"/>
    <property type="project" value="InterPro"/>
</dbReference>